<dbReference type="Proteomes" id="UP000030752">
    <property type="component" value="Unassembled WGS sequence"/>
</dbReference>
<dbReference type="Gene3D" id="3.50.70.10">
    <property type="match status" value="1"/>
</dbReference>
<dbReference type="InParanoid" id="W2SBZ5"/>
<protein>
    <recommendedName>
        <fullName evidence="3">Chalcone isomerase domain-containing protein</fullName>
    </recommendedName>
</protein>
<dbReference type="InterPro" id="IPR016087">
    <property type="entry name" value="Chalcone_isomerase"/>
</dbReference>
<gene>
    <name evidence="4" type="ORF">HMPREF1541_09265</name>
</gene>
<keyword evidence="2" id="KW-1133">Transmembrane helix</keyword>
<evidence type="ECO:0000256" key="1">
    <source>
        <dbReference type="SAM" id="MobiDB-lite"/>
    </source>
</evidence>
<feature type="region of interest" description="Disordered" evidence="1">
    <location>
        <begin position="110"/>
        <end position="137"/>
    </location>
</feature>
<dbReference type="RefSeq" id="XP_008712162.1">
    <property type="nucleotide sequence ID" value="XM_008713940.1"/>
</dbReference>
<dbReference type="eggNOG" id="ENOG502RGD3">
    <property type="taxonomic scope" value="Eukaryota"/>
</dbReference>
<dbReference type="GO" id="GO:0016872">
    <property type="term" value="F:intramolecular lyase activity"/>
    <property type="evidence" value="ECO:0007669"/>
    <property type="project" value="InterPro"/>
</dbReference>
<dbReference type="EMBL" id="KB822712">
    <property type="protein sequence ID" value="ETN45434.1"/>
    <property type="molecule type" value="Genomic_DNA"/>
</dbReference>
<dbReference type="InterPro" id="IPR016088">
    <property type="entry name" value="Chalcone_isomerase_3-sand"/>
</dbReference>
<keyword evidence="5" id="KW-1185">Reference proteome</keyword>
<proteinExistence type="predicted"/>
<reference evidence="4 5" key="1">
    <citation type="submission" date="2013-03" db="EMBL/GenBank/DDBJ databases">
        <title>The Genome Sequence of Phialophora europaea CBS 101466.</title>
        <authorList>
            <consortium name="The Broad Institute Genomics Platform"/>
            <person name="Cuomo C."/>
            <person name="de Hoog S."/>
            <person name="Gorbushina A."/>
            <person name="Walker B."/>
            <person name="Young S.K."/>
            <person name="Zeng Q."/>
            <person name="Gargeya S."/>
            <person name="Fitzgerald M."/>
            <person name="Haas B."/>
            <person name="Abouelleil A."/>
            <person name="Allen A.W."/>
            <person name="Alvarado L."/>
            <person name="Arachchi H.M."/>
            <person name="Berlin A.M."/>
            <person name="Chapman S.B."/>
            <person name="Gainer-Dewar J."/>
            <person name="Goldberg J."/>
            <person name="Griggs A."/>
            <person name="Gujja S."/>
            <person name="Hansen M."/>
            <person name="Howarth C."/>
            <person name="Imamovic A."/>
            <person name="Ireland A."/>
            <person name="Larimer J."/>
            <person name="McCowan C."/>
            <person name="Murphy C."/>
            <person name="Pearson M."/>
            <person name="Poon T.W."/>
            <person name="Priest M."/>
            <person name="Roberts A."/>
            <person name="Saif S."/>
            <person name="Shea T."/>
            <person name="Sisk P."/>
            <person name="Sykes S."/>
            <person name="Wortman J."/>
            <person name="Nusbaum C."/>
            <person name="Birren B."/>
        </authorList>
    </citation>
    <scope>NUCLEOTIDE SEQUENCE [LARGE SCALE GENOMIC DNA]</scope>
    <source>
        <strain evidence="4 5">CBS 101466</strain>
    </source>
</reference>
<accession>W2SBZ5</accession>
<feature type="compositionally biased region" description="Low complexity" evidence="1">
    <location>
        <begin position="110"/>
        <end position="123"/>
    </location>
</feature>
<evidence type="ECO:0000313" key="5">
    <source>
        <dbReference type="Proteomes" id="UP000030752"/>
    </source>
</evidence>
<evidence type="ECO:0000259" key="3">
    <source>
        <dbReference type="Pfam" id="PF16035"/>
    </source>
</evidence>
<feature type="transmembrane region" description="Helical" evidence="2">
    <location>
        <begin position="84"/>
        <end position="103"/>
    </location>
</feature>
<dbReference type="HOGENOM" id="CLU_038840_1_1_1"/>
<evidence type="ECO:0000313" key="4">
    <source>
        <dbReference type="EMBL" id="ETN45434.1"/>
    </source>
</evidence>
<name>W2SBZ5_CYPE1</name>
<keyword evidence="2" id="KW-0812">Transmembrane</keyword>
<keyword evidence="2" id="KW-0472">Membrane</keyword>
<dbReference type="STRING" id="1220924.W2SBZ5"/>
<organism evidence="4 5">
    <name type="scientific">Cyphellophora europaea (strain CBS 101466)</name>
    <name type="common">Phialophora europaea</name>
    <dbReference type="NCBI Taxonomy" id="1220924"/>
    <lineage>
        <taxon>Eukaryota</taxon>
        <taxon>Fungi</taxon>
        <taxon>Dikarya</taxon>
        <taxon>Ascomycota</taxon>
        <taxon>Pezizomycotina</taxon>
        <taxon>Eurotiomycetes</taxon>
        <taxon>Chaetothyriomycetidae</taxon>
        <taxon>Chaetothyriales</taxon>
        <taxon>Cyphellophoraceae</taxon>
        <taxon>Cyphellophora</taxon>
    </lineage>
</organism>
<dbReference type="FunCoup" id="W2SBZ5">
    <property type="interactions" value="135"/>
</dbReference>
<dbReference type="OrthoDB" id="18193at2759"/>
<dbReference type="AlphaFoldDB" id="W2SBZ5"/>
<dbReference type="GeneID" id="19976604"/>
<dbReference type="PANTHER" id="PTHR47284">
    <property type="entry name" value="FATTY-ACID-BINDING PROTEIN 2"/>
    <property type="match status" value="1"/>
</dbReference>
<evidence type="ECO:0000256" key="2">
    <source>
        <dbReference type="SAM" id="Phobius"/>
    </source>
</evidence>
<feature type="domain" description="Chalcone isomerase" evidence="3">
    <location>
        <begin position="192"/>
        <end position="401"/>
    </location>
</feature>
<feature type="region of interest" description="Disordered" evidence="1">
    <location>
        <begin position="161"/>
        <end position="189"/>
    </location>
</feature>
<dbReference type="VEuPathDB" id="FungiDB:HMPREF1541_09265"/>
<feature type="compositionally biased region" description="Low complexity" evidence="1">
    <location>
        <begin position="161"/>
        <end position="178"/>
    </location>
</feature>
<dbReference type="InterPro" id="IPR036298">
    <property type="entry name" value="Chalcone_isomerase_sf"/>
</dbReference>
<dbReference type="SUPFAM" id="SSF54626">
    <property type="entry name" value="Chalcone isomerase"/>
    <property type="match status" value="1"/>
</dbReference>
<dbReference type="Pfam" id="PF16035">
    <property type="entry name" value="Chalcone_2"/>
    <property type="match status" value="1"/>
</dbReference>
<dbReference type="PANTHER" id="PTHR47284:SF3">
    <property type="entry name" value="FATTY-ACID-BINDING PROTEIN 2"/>
    <property type="match status" value="1"/>
</dbReference>
<sequence length="420" mass="45574">MKPSPIRFLVSRHLCVCRSHLPATAARVQPFLRLSLARRNASYSAPASPAYCSGEELKRRHQSKPADDGDPKFERAQTMKRMRYSAFGIAFCAVAMYGAIQAYDLPIATGTSKSSSSSGGSVTHNDGPAPPSPDNVMQQAELVPTGTTSVPFFPRTIELSSPAATSTSQTTPQPSLPAGTVRPNDDPATGSTEYQLLGLGIRTVSFLSIQVYVVGLYIATPDIAKLQERLIRTIDPVATTLVPGEKDQLRSLLLDPTRSEEVWNTLLREAGIRTALRIVPTRNTDFMHMRDGFVRGITARASSPLIAQDSQFDPNGTFGKSLNDFKSVFGGASRKKLPFGHTLLLERDVQGGLRVVCEDSKHDNAREVMGAVADERVARLLWLCYLGGKNVSSEEARRSVVEGCVEWTGRPVGTVATQVV</sequence>